<organism evidence="2 3">
    <name type="scientific">Leptospira ognonensis</name>
    <dbReference type="NCBI Taxonomy" id="2484945"/>
    <lineage>
        <taxon>Bacteria</taxon>
        <taxon>Pseudomonadati</taxon>
        <taxon>Spirochaetota</taxon>
        <taxon>Spirochaetia</taxon>
        <taxon>Leptospirales</taxon>
        <taxon>Leptospiraceae</taxon>
        <taxon>Leptospira</taxon>
    </lineage>
</organism>
<evidence type="ECO:0000256" key="1">
    <source>
        <dbReference type="ARBA" id="ARBA00022737"/>
    </source>
</evidence>
<comment type="caution">
    <text evidence="2">The sequence shown here is derived from an EMBL/GenBank/DDBJ whole genome shotgun (WGS) entry which is preliminary data.</text>
</comment>
<evidence type="ECO:0000313" key="3">
    <source>
        <dbReference type="Proteomes" id="UP000297693"/>
    </source>
</evidence>
<sequence length="237" mass="27291">MVKIELVHILIQNMNLINVIRIPEERSTAFLFLLVILSLDHCASMEKTCADGECENGMGVQELADGSRYLGNFDSSEREGLGKIIYQNQDTFDGTFQSNLKQGHGIYKYANLHRFEGNYEDNVRTGPGRYYYSEIEYFEGVYEQGLRVGQGTYVYPNGDKFEGLYREGKRNGPGRYIFADKNYLEGIWIENLLEGKAIIRNPKGKIIHEGYWKNNKYLGMENPEIEKLDQIEIPNTQ</sequence>
<keyword evidence="1" id="KW-0677">Repeat</keyword>
<evidence type="ECO:0000313" key="2">
    <source>
        <dbReference type="EMBL" id="TGL60325.1"/>
    </source>
</evidence>
<dbReference type="EMBL" id="RQGD01000022">
    <property type="protein sequence ID" value="TGL60325.1"/>
    <property type="molecule type" value="Genomic_DNA"/>
</dbReference>
<dbReference type="Gene3D" id="2.20.110.10">
    <property type="entry name" value="Histone H3 K4-specific methyltransferase SET7/9 N-terminal domain"/>
    <property type="match status" value="2"/>
</dbReference>
<dbReference type="PANTHER" id="PTHR43215">
    <property type="entry name" value="RADIAL SPOKE HEAD 1 HOMOLOG"/>
    <property type="match status" value="1"/>
</dbReference>
<evidence type="ECO:0008006" key="4">
    <source>
        <dbReference type="Google" id="ProtNLM"/>
    </source>
</evidence>
<dbReference type="SUPFAM" id="SSF82185">
    <property type="entry name" value="Histone H3 K4-specific methyltransferase SET7/9 N-terminal domain"/>
    <property type="match status" value="1"/>
</dbReference>
<reference evidence="2" key="1">
    <citation type="journal article" date="2019" name="PLoS Negl. Trop. Dis.">
        <title>Revisiting the worldwide diversity of Leptospira species in the environment.</title>
        <authorList>
            <person name="Vincent A.T."/>
            <person name="Schiettekatte O."/>
            <person name="Bourhy P."/>
            <person name="Veyrier F.J."/>
            <person name="Picardeau M."/>
        </authorList>
    </citation>
    <scope>NUCLEOTIDE SEQUENCE [LARGE SCALE GENOMIC DNA]</scope>
    <source>
        <strain evidence="2">201702476</strain>
    </source>
</reference>
<accession>A0A4V3JRI1</accession>
<dbReference type="InterPro" id="IPR003409">
    <property type="entry name" value="MORN"/>
</dbReference>
<dbReference type="AlphaFoldDB" id="A0A4V3JRI1"/>
<gene>
    <name evidence="2" type="ORF">EHQ58_07470</name>
</gene>
<dbReference type="SMART" id="SM00698">
    <property type="entry name" value="MORN"/>
    <property type="match status" value="5"/>
</dbReference>
<dbReference type="Proteomes" id="UP000297693">
    <property type="component" value="Unassembled WGS sequence"/>
</dbReference>
<name>A0A4V3JRI1_9LEPT</name>
<dbReference type="OrthoDB" id="335449at2"/>
<keyword evidence="3" id="KW-1185">Reference proteome</keyword>
<dbReference type="PANTHER" id="PTHR43215:SF14">
    <property type="entry name" value="RADIAL SPOKE HEAD 1 HOMOLOG"/>
    <property type="match status" value="1"/>
</dbReference>
<dbReference type="GO" id="GO:0005829">
    <property type="term" value="C:cytosol"/>
    <property type="evidence" value="ECO:0007669"/>
    <property type="project" value="TreeGrafter"/>
</dbReference>
<protein>
    <recommendedName>
        <fullName evidence="4">Membrane-binding protein</fullName>
    </recommendedName>
</protein>
<dbReference type="Pfam" id="PF02493">
    <property type="entry name" value="MORN"/>
    <property type="match status" value="5"/>
</dbReference>
<proteinExistence type="predicted"/>